<dbReference type="EC" id="2.7.13.3" evidence="3"/>
<dbReference type="RefSeq" id="WP_168023652.1">
    <property type="nucleotide sequence ID" value="NZ_JAAVUN010000247.1"/>
</dbReference>
<reference evidence="12 13" key="1">
    <citation type="submission" date="2020-02" db="EMBL/GenBank/DDBJ databases">
        <authorList>
            <person name="Sun Q."/>
        </authorList>
    </citation>
    <scope>NUCLEOTIDE SEQUENCE [LARGE SCALE GENOMIC DNA]</scope>
    <source>
        <strain evidence="12 13">YIM 13062</strain>
    </source>
</reference>
<dbReference type="GO" id="GO:0005886">
    <property type="term" value="C:plasma membrane"/>
    <property type="evidence" value="ECO:0007669"/>
    <property type="project" value="UniProtKB-SubCell"/>
</dbReference>
<dbReference type="Gene3D" id="6.10.340.10">
    <property type="match status" value="1"/>
</dbReference>
<accession>A0A846UC18</accession>
<feature type="domain" description="HAMP" evidence="11">
    <location>
        <begin position="83"/>
        <end position="136"/>
    </location>
</feature>
<keyword evidence="13" id="KW-1185">Reference proteome</keyword>
<evidence type="ECO:0000256" key="4">
    <source>
        <dbReference type="ARBA" id="ARBA00022553"/>
    </source>
</evidence>
<comment type="subcellular location">
    <subcellularLocation>
        <location evidence="2">Cell membrane</location>
    </subcellularLocation>
</comment>
<comment type="caution">
    <text evidence="12">The sequence shown here is derived from an EMBL/GenBank/DDBJ whole genome shotgun (WGS) entry which is preliminary data.</text>
</comment>
<dbReference type="InterPro" id="IPR050428">
    <property type="entry name" value="TCS_sensor_his_kinase"/>
</dbReference>
<proteinExistence type="predicted"/>
<dbReference type="GO" id="GO:0000155">
    <property type="term" value="F:phosphorelay sensor kinase activity"/>
    <property type="evidence" value="ECO:0007669"/>
    <property type="project" value="InterPro"/>
</dbReference>
<gene>
    <name evidence="12" type="ORF">GTW58_13995</name>
</gene>
<dbReference type="AlphaFoldDB" id="A0A846UC18"/>
<dbReference type="SUPFAM" id="SSF47384">
    <property type="entry name" value="Homodimeric domain of signal transducing histidine kinase"/>
    <property type="match status" value="1"/>
</dbReference>
<dbReference type="PROSITE" id="PS50885">
    <property type="entry name" value="HAMP"/>
    <property type="match status" value="1"/>
</dbReference>
<keyword evidence="6 10" id="KW-0812">Transmembrane</keyword>
<dbReference type="InterPro" id="IPR036097">
    <property type="entry name" value="HisK_dim/P_sf"/>
</dbReference>
<feature type="transmembrane region" description="Helical" evidence="10">
    <location>
        <begin position="60"/>
        <end position="82"/>
    </location>
</feature>
<evidence type="ECO:0000256" key="6">
    <source>
        <dbReference type="ARBA" id="ARBA00022692"/>
    </source>
</evidence>
<evidence type="ECO:0000256" key="5">
    <source>
        <dbReference type="ARBA" id="ARBA00022679"/>
    </source>
</evidence>
<name>A0A846UC18_9MICC</name>
<evidence type="ECO:0000259" key="11">
    <source>
        <dbReference type="PROSITE" id="PS50885"/>
    </source>
</evidence>
<protein>
    <recommendedName>
        <fullName evidence="3">histidine kinase</fullName>
        <ecNumber evidence="3">2.7.13.3</ecNumber>
    </recommendedName>
</protein>
<keyword evidence="9" id="KW-0902">Two-component regulatory system</keyword>
<comment type="catalytic activity">
    <reaction evidence="1">
        <text>ATP + protein L-histidine = ADP + protein N-phospho-L-histidine.</text>
        <dbReference type="EC" id="2.7.13.3"/>
    </reaction>
</comment>
<organism evidence="12 13">
    <name type="scientific">Kocuria subflava</name>
    <dbReference type="NCBI Taxonomy" id="1736139"/>
    <lineage>
        <taxon>Bacteria</taxon>
        <taxon>Bacillati</taxon>
        <taxon>Actinomycetota</taxon>
        <taxon>Actinomycetes</taxon>
        <taxon>Micrococcales</taxon>
        <taxon>Micrococcaceae</taxon>
        <taxon>Kocuria</taxon>
    </lineage>
</organism>
<keyword evidence="7" id="KW-0418">Kinase</keyword>
<dbReference type="SUPFAM" id="SSF158472">
    <property type="entry name" value="HAMP domain-like"/>
    <property type="match status" value="1"/>
</dbReference>
<keyword evidence="4" id="KW-0597">Phosphoprotein</keyword>
<dbReference type="Gene3D" id="1.10.287.130">
    <property type="match status" value="1"/>
</dbReference>
<evidence type="ECO:0000256" key="7">
    <source>
        <dbReference type="ARBA" id="ARBA00022777"/>
    </source>
</evidence>
<dbReference type="PANTHER" id="PTHR45436">
    <property type="entry name" value="SENSOR HISTIDINE KINASE YKOH"/>
    <property type="match status" value="1"/>
</dbReference>
<dbReference type="Pfam" id="PF00512">
    <property type="entry name" value="HisKA"/>
    <property type="match status" value="1"/>
</dbReference>
<dbReference type="Pfam" id="PF00672">
    <property type="entry name" value="HAMP"/>
    <property type="match status" value="1"/>
</dbReference>
<keyword evidence="8 10" id="KW-1133">Transmembrane helix</keyword>
<dbReference type="SMART" id="SM00304">
    <property type="entry name" value="HAMP"/>
    <property type="match status" value="1"/>
</dbReference>
<dbReference type="PANTHER" id="PTHR45436:SF5">
    <property type="entry name" value="SENSOR HISTIDINE KINASE TRCS"/>
    <property type="match status" value="1"/>
</dbReference>
<feature type="non-terminal residue" evidence="12">
    <location>
        <position position="168"/>
    </location>
</feature>
<dbReference type="InterPro" id="IPR003661">
    <property type="entry name" value="HisK_dim/P_dom"/>
</dbReference>
<evidence type="ECO:0000256" key="3">
    <source>
        <dbReference type="ARBA" id="ARBA00012438"/>
    </source>
</evidence>
<evidence type="ECO:0000256" key="10">
    <source>
        <dbReference type="SAM" id="Phobius"/>
    </source>
</evidence>
<evidence type="ECO:0000256" key="2">
    <source>
        <dbReference type="ARBA" id="ARBA00004236"/>
    </source>
</evidence>
<keyword evidence="5" id="KW-0808">Transferase</keyword>
<evidence type="ECO:0000256" key="1">
    <source>
        <dbReference type="ARBA" id="ARBA00000085"/>
    </source>
</evidence>
<dbReference type="CDD" id="cd06225">
    <property type="entry name" value="HAMP"/>
    <property type="match status" value="1"/>
</dbReference>
<evidence type="ECO:0000256" key="9">
    <source>
        <dbReference type="ARBA" id="ARBA00023012"/>
    </source>
</evidence>
<dbReference type="EMBL" id="JAAVUN010000247">
    <property type="protein sequence ID" value="NKE11006.1"/>
    <property type="molecule type" value="Genomic_DNA"/>
</dbReference>
<dbReference type="CDD" id="cd00082">
    <property type="entry name" value="HisKA"/>
    <property type="match status" value="1"/>
</dbReference>
<evidence type="ECO:0000256" key="8">
    <source>
        <dbReference type="ARBA" id="ARBA00022989"/>
    </source>
</evidence>
<dbReference type="InterPro" id="IPR003660">
    <property type="entry name" value="HAMP_dom"/>
</dbReference>
<evidence type="ECO:0000313" key="13">
    <source>
        <dbReference type="Proteomes" id="UP000521379"/>
    </source>
</evidence>
<dbReference type="Proteomes" id="UP000521379">
    <property type="component" value="Unassembled WGS sequence"/>
</dbReference>
<evidence type="ECO:0000313" key="12">
    <source>
        <dbReference type="EMBL" id="NKE11006.1"/>
    </source>
</evidence>
<keyword evidence="10" id="KW-0472">Membrane</keyword>
<sequence length="168" mass="18720">MTAAKQRAKSEQTVISDHELDGQTLRIGVIDVSLPTDDRDAFLVIGTDLSTQRAAVYDSWWRFTGISAVMLILGSLISYFLVGRITAPITRLREAAQKIPAEDLERRVPVTKADSDVGQLAQHFNYMLDRIEDGFDQQRQFLDDAAHELRTPLAILHGNLGLMDAVDP</sequence>